<dbReference type="InterPro" id="IPR005667">
    <property type="entry name" value="Sulph_transpt2"/>
</dbReference>
<dbReference type="KEGG" id="cpat:CLPA_c04340"/>
<dbReference type="GO" id="GO:0005886">
    <property type="term" value="C:plasma membrane"/>
    <property type="evidence" value="ECO:0007669"/>
    <property type="project" value="InterPro"/>
</dbReference>
<feature type="domain" description="ABC transmembrane type-1" evidence="10">
    <location>
        <begin position="58"/>
        <end position="261"/>
    </location>
</feature>
<feature type="transmembrane region" description="Helical" evidence="9">
    <location>
        <begin position="242"/>
        <end position="264"/>
    </location>
</feature>
<dbReference type="InterPro" id="IPR000515">
    <property type="entry name" value="MetI-like"/>
</dbReference>
<proteinExistence type="inferred from homology"/>
<keyword evidence="6 9" id="KW-0764">Sulfate transport</keyword>
<dbReference type="Proteomes" id="UP000030905">
    <property type="component" value="Chromosome"/>
</dbReference>
<feature type="transmembrane region" description="Helical" evidence="9">
    <location>
        <begin position="130"/>
        <end position="154"/>
    </location>
</feature>
<dbReference type="PROSITE" id="PS50928">
    <property type="entry name" value="ABC_TM1"/>
    <property type="match status" value="1"/>
</dbReference>
<evidence type="ECO:0000259" key="10">
    <source>
        <dbReference type="PROSITE" id="PS50928"/>
    </source>
</evidence>
<keyword evidence="3 9" id="KW-0813">Transport</keyword>
<dbReference type="EMBL" id="JPGY02000001">
    <property type="protein sequence ID" value="KRU13466.1"/>
    <property type="molecule type" value="Genomic_DNA"/>
</dbReference>
<feature type="transmembrane region" description="Helical" evidence="9">
    <location>
        <begin position="183"/>
        <end position="204"/>
    </location>
</feature>
<dbReference type="InterPro" id="IPR035906">
    <property type="entry name" value="MetI-like_sf"/>
</dbReference>
<comment type="function">
    <text evidence="9">Part of the ABC transporter complex (TC 3.A.1.6.1) involved in sulfate/thiosulfate import.</text>
</comment>
<dbReference type="FunFam" id="1.10.3720.10:FF:000004">
    <property type="entry name" value="Sulfate transport system permease protein CysT"/>
    <property type="match status" value="1"/>
</dbReference>
<dbReference type="Proteomes" id="UP000028042">
    <property type="component" value="Unassembled WGS sequence"/>
</dbReference>
<dbReference type="KEGG" id="cpae:CPAST_c04340"/>
<feature type="transmembrane region" description="Helical" evidence="9">
    <location>
        <begin position="12"/>
        <end position="35"/>
    </location>
</feature>
<reference evidence="12" key="2">
    <citation type="submission" date="2015-10" db="EMBL/GenBank/DDBJ databases">
        <title>Improved Draft Genome Sequence of Clostridium pasteurianum Strain ATCC 6013 (DSM 525) Using a Hybrid Next-Generation Sequencing Approach.</title>
        <authorList>
            <person name="Pyne M.E."/>
            <person name="Utturkar S.M."/>
            <person name="Brown S.D."/>
            <person name="Moo-Young M."/>
            <person name="Chung D.A."/>
            <person name="Chou P.C."/>
        </authorList>
    </citation>
    <scope>NUCLEOTIDE SEQUENCE</scope>
    <source>
        <strain evidence="12">ATCC 6013</strain>
    </source>
</reference>
<dbReference type="GeneID" id="93072674"/>
<gene>
    <name evidence="11" type="primary">cysU</name>
    <name evidence="11" type="ORF">CLPA_c04340</name>
    <name evidence="12" type="ORF">CP6013_02714</name>
</gene>
<evidence type="ECO:0000256" key="9">
    <source>
        <dbReference type="RuleBase" id="RU366001"/>
    </source>
</evidence>
<comment type="subunit">
    <text evidence="2">The complex is composed of two ATP-binding proteins (CysA), two transmembrane proteins (CysT and CysW) and a solute-binding protein (CysP).</text>
</comment>
<keyword evidence="14" id="KW-1185">Reference proteome</keyword>
<dbReference type="InterPro" id="IPR011865">
    <property type="entry name" value="CysT_permease"/>
</dbReference>
<accession>A0A0H3IZR6</accession>
<dbReference type="CDD" id="cd06261">
    <property type="entry name" value="TM_PBP2"/>
    <property type="match status" value="1"/>
</dbReference>
<evidence type="ECO:0000256" key="7">
    <source>
        <dbReference type="ARBA" id="ARBA00023136"/>
    </source>
</evidence>
<dbReference type="GO" id="GO:0015419">
    <property type="term" value="F:ABC-type sulfate transporter activity"/>
    <property type="evidence" value="ECO:0007669"/>
    <property type="project" value="UniProtKB-UniRule"/>
</dbReference>
<dbReference type="PANTHER" id="PTHR30406">
    <property type="entry name" value="SULFATE TRANSPORT SYSTEM PERMEASE PROTEIN"/>
    <property type="match status" value="1"/>
</dbReference>
<evidence type="ECO:0000313" key="13">
    <source>
        <dbReference type="Proteomes" id="UP000028042"/>
    </source>
</evidence>
<dbReference type="PATRIC" id="fig|1262449.3.peg.326"/>
<feature type="transmembrane region" description="Helical" evidence="9">
    <location>
        <begin position="96"/>
        <end position="118"/>
    </location>
</feature>
<comment type="similarity">
    <text evidence="9">Belongs to the binding-protein-dependent transport system permease family. CysTW subfamily.</text>
</comment>
<evidence type="ECO:0000256" key="3">
    <source>
        <dbReference type="ARBA" id="ARBA00022448"/>
    </source>
</evidence>
<evidence type="ECO:0000256" key="5">
    <source>
        <dbReference type="ARBA" id="ARBA00022989"/>
    </source>
</evidence>
<protein>
    <recommendedName>
        <fullName evidence="9">Sulfate transport system permease protein CysT</fullName>
    </recommendedName>
</protein>
<dbReference type="EMBL" id="CP009268">
    <property type="protein sequence ID" value="AJA50522.1"/>
    <property type="molecule type" value="Genomic_DNA"/>
</dbReference>
<organism evidence="11 14">
    <name type="scientific">Clostridium pasteurianum DSM 525 = ATCC 6013</name>
    <dbReference type="NCBI Taxonomy" id="1262449"/>
    <lineage>
        <taxon>Bacteria</taxon>
        <taxon>Bacillati</taxon>
        <taxon>Bacillota</taxon>
        <taxon>Clostridia</taxon>
        <taxon>Eubacteriales</taxon>
        <taxon>Clostridiaceae</taxon>
        <taxon>Clostridium</taxon>
    </lineage>
</organism>
<evidence type="ECO:0000256" key="2">
    <source>
        <dbReference type="ARBA" id="ARBA00011779"/>
    </source>
</evidence>
<comment type="caution">
    <text evidence="9">Lacks conserved residue(s) required for the propagation of feature annotation.</text>
</comment>
<feature type="transmembrane region" description="Helical" evidence="9">
    <location>
        <begin position="55"/>
        <end position="84"/>
    </location>
</feature>
<dbReference type="SUPFAM" id="SSF161098">
    <property type="entry name" value="MetI-like"/>
    <property type="match status" value="1"/>
</dbReference>
<keyword evidence="7 9" id="KW-0472">Membrane</keyword>
<dbReference type="Pfam" id="PF00528">
    <property type="entry name" value="BPD_transp_1"/>
    <property type="match status" value="1"/>
</dbReference>
<evidence type="ECO:0000256" key="6">
    <source>
        <dbReference type="ARBA" id="ARBA00023032"/>
    </source>
</evidence>
<dbReference type="NCBIfam" id="TIGR02139">
    <property type="entry name" value="permease_CysT"/>
    <property type="match status" value="1"/>
</dbReference>
<keyword evidence="4 9" id="KW-0812">Transmembrane</keyword>
<name>A0A0H3IZR6_CLOPA</name>
<dbReference type="RefSeq" id="WP_004455104.1">
    <property type="nucleotide sequence ID" value="NZ_ANZB01000001.1"/>
</dbReference>
<reference evidence="12 13" key="3">
    <citation type="journal article" name="Genome Announc.">
        <title>Improved Draft Genome Sequence of Clostridium pasteurianum Strain ATCC 6013 (DSM 525) Using a Hybrid Next-Generation Sequencing Approach.</title>
        <authorList>
            <person name="Pyne M.E."/>
            <person name="Utturkar S."/>
            <person name="Brown S.D."/>
            <person name="Moo-Young M."/>
            <person name="Chung D.A."/>
            <person name="Chou C.P."/>
        </authorList>
    </citation>
    <scope>NUCLEOTIDE SEQUENCE [LARGE SCALE GENOMIC DNA]</scope>
    <source>
        <strain evidence="12 13">ATCC 6013</strain>
    </source>
</reference>
<dbReference type="NCBIfam" id="TIGR00969">
    <property type="entry name" value="3a0106s02"/>
    <property type="match status" value="1"/>
</dbReference>
<comment type="function">
    <text evidence="8">Part of the ABC transporter complex CysAWTP (TC 3.A.1.6.1) involved in sulfate/thiosulfate import. Probably responsible for the translocation of the substrate across the membrane.</text>
</comment>
<evidence type="ECO:0000256" key="1">
    <source>
        <dbReference type="ARBA" id="ARBA00004141"/>
    </source>
</evidence>
<evidence type="ECO:0000256" key="8">
    <source>
        <dbReference type="ARBA" id="ARBA00025323"/>
    </source>
</evidence>
<evidence type="ECO:0000313" key="14">
    <source>
        <dbReference type="Proteomes" id="UP000030905"/>
    </source>
</evidence>
<dbReference type="eggNOG" id="COG0555">
    <property type="taxonomic scope" value="Bacteria"/>
</dbReference>
<keyword evidence="5 9" id="KW-1133">Transmembrane helix</keyword>
<evidence type="ECO:0000313" key="11">
    <source>
        <dbReference type="EMBL" id="AJA50522.1"/>
    </source>
</evidence>
<evidence type="ECO:0000313" key="12">
    <source>
        <dbReference type="EMBL" id="KRU13466.1"/>
    </source>
</evidence>
<dbReference type="AlphaFoldDB" id="A0A0H3IZR6"/>
<comment type="subcellular location">
    <subcellularLocation>
        <location evidence="1">Membrane</location>
        <topology evidence="1">Multi-pass membrane protein</topology>
    </subcellularLocation>
</comment>
<dbReference type="Gene3D" id="1.10.3720.10">
    <property type="entry name" value="MetI-like"/>
    <property type="match status" value="1"/>
</dbReference>
<evidence type="ECO:0000256" key="4">
    <source>
        <dbReference type="ARBA" id="ARBA00022692"/>
    </source>
</evidence>
<dbReference type="PANTHER" id="PTHR30406:SF8">
    <property type="entry name" value="SULFATE TRANSPORT SYSTEM PERMEASE PROTEIN CYST"/>
    <property type="match status" value="1"/>
</dbReference>
<reference evidence="11 14" key="1">
    <citation type="journal article" date="2015" name="Genome Announc.">
        <title>Complete Genome Sequence of the Nitrogen-Fixing and Solvent-Producing Clostridium pasteurianum DSM 525.</title>
        <authorList>
            <person name="Poehlein A."/>
            <person name="Grosse-Honebrink A."/>
            <person name="Zhang Y."/>
            <person name="Minton N.P."/>
            <person name="Daniel R."/>
        </authorList>
    </citation>
    <scope>NUCLEOTIDE SEQUENCE [LARGE SCALE GENOMIC DNA]</scope>
    <source>
        <strain evidence="11">DSM 525</strain>
        <strain evidence="14">DSM 525 / ATCC 6013</strain>
    </source>
</reference>
<sequence>MAKKTKVIPGFGISMGLAILYLSLIVLIPLSTVVIQTTEMGFGEFLKVVTNPRTIASYKVSFGCALLAAAIDSVFGLIIAWVLVRYKFPFKRLLDGCIDLPFALPTAVAGISLTTLYSTKGWLGSILAKFGIQGSFSTFGITIALMFIGIPFIVRTVQPVLEDLDESIEEAASILGASRIQTFIKVIFPQLIAPLLTGFSLAFARGIGEYGSVVFIAGNKPMKTEIAPLLIMTKLEQFDYPGATSIALVMLIFSFFMLFVINLIQWRANKYR</sequence>